<dbReference type="Pfam" id="PF02519">
    <property type="entry name" value="Auxin_inducible"/>
    <property type="match status" value="1"/>
</dbReference>
<keyword evidence="3" id="KW-1185">Reference proteome</keyword>
<dbReference type="PANTHER" id="PTHR31175:SF120">
    <property type="entry name" value="OS09G0547100 PROTEIN"/>
    <property type="match status" value="1"/>
</dbReference>
<protein>
    <submittedName>
        <fullName evidence="2">SAUR-like auxin-responsive protein family</fullName>
    </submittedName>
</protein>
<dbReference type="AlphaFoldDB" id="A0AAD4IXV4"/>
<evidence type="ECO:0000313" key="2">
    <source>
        <dbReference type="EMBL" id="KAH6823294.1"/>
    </source>
</evidence>
<reference evidence="2 3" key="1">
    <citation type="journal article" date="2021" name="Nat. Commun.">
        <title>Incipient diploidization of the medicinal plant Perilla within 10,000 years.</title>
        <authorList>
            <person name="Zhang Y."/>
            <person name="Shen Q."/>
            <person name="Leng L."/>
            <person name="Zhang D."/>
            <person name="Chen S."/>
            <person name="Shi Y."/>
            <person name="Ning Z."/>
            <person name="Chen S."/>
        </authorList>
    </citation>
    <scope>NUCLEOTIDE SEQUENCE [LARGE SCALE GENOMIC DNA]</scope>
    <source>
        <strain evidence="3">cv. PC099</strain>
    </source>
</reference>
<gene>
    <name evidence="2" type="ORF">C2S53_001825</name>
</gene>
<evidence type="ECO:0000256" key="1">
    <source>
        <dbReference type="ARBA" id="ARBA00006974"/>
    </source>
</evidence>
<dbReference type="PANTHER" id="PTHR31175">
    <property type="entry name" value="AUXIN-RESPONSIVE FAMILY PROTEIN"/>
    <property type="match status" value="1"/>
</dbReference>
<proteinExistence type="inferred from homology"/>
<dbReference type="InterPro" id="IPR003676">
    <property type="entry name" value="SAUR_fam"/>
</dbReference>
<name>A0AAD4IXV4_PERFH</name>
<comment type="caution">
    <text evidence="2">The sequence shown here is derived from an EMBL/GenBank/DDBJ whole genome shotgun (WGS) entry which is preliminary data.</text>
</comment>
<sequence length="148" mass="16804">MISARKLIKMARKWQRVAALTRKRISFPKKIDEVSTSDHSSEVAEKGHFIVYTNDGVRFSLPIAHLNSLIFRELLIMSEEEFGLPRNGPITLPCDSQFLKYVTSLMQKKAAKDVEKALLLSMAAYRCSSSHGLHQHQQRSHHILLSGC</sequence>
<organism evidence="2 3">
    <name type="scientific">Perilla frutescens var. hirtella</name>
    <name type="common">Perilla citriodora</name>
    <name type="synonym">Perilla setoyensis</name>
    <dbReference type="NCBI Taxonomy" id="608512"/>
    <lineage>
        <taxon>Eukaryota</taxon>
        <taxon>Viridiplantae</taxon>
        <taxon>Streptophyta</taxon>
        <taxon>Embryophyta</taxon>
        <taxon>Tracheophyta</taxon>
        <taxon>Spermatophyta</taxon>
        <taxon>Magnoliopsida</taxon>
        <taxon>eudicotyledons</taxon>
        <taxon>Gunneridae</taxon>
        <taxon>Pentapetalae</taxon>
        <taxon>asterids</taxon>
        <taxon>lamiids</taxon>
        <taxon>Lamiales</taxon>
        <taxon>Lamiaceae</taxon>
        <taxon>Nepetoideae</taxon>
        <taxon>Elsholtzieae</taxon>
        <taxon>Perilla</taxon>
    </lineage>
</organism>
<comment type="similarity">
    <text evidence="1">Belongs to the ARG7 family.</text>
</comment>
<accession>A0AAD4IXV4</accession>
<dbReference type="EMBL" id="SDAM02000971">
    <property type="protein sequence ID" value="KAH6823294.1"/>
    <property type="molecule type" value="Genomic_DNA"/>
</dbReference>
<evidence type="ECO:0000313" key="3">
    <source>
        <dbReference type="Proteomes" id="UP001190926"/>
    </source>
</evidence>
<dbReference type="GO" id="GO:0009733">
    <property type="term" value="P:response to auxin"/>
    <property type="evidence" value="ECO:0007669"/>
    <property type="project" value="InterPro"/>
</dbReference>
<dbReference type="Proteomes" id="UP001190926">
    <property type="component" value="Unassembled WGS sequence"/>
</dbReference>